<evidence type="ECO:0000313" key="2">
    <source>
        <dbReference type="Proteomes" id="UP001597414"/>
    </source>
</evidence>
<comment type="caution">
    <text evidence="1">The sequence shown here is derived from an EMBL/GenBank/DDBJ whole genome shotgun (WGS) entry which is preliminary data.</text>
</comment>
<gene>
    <name evidence="1" type="ORF">ACFSKV_16000</name>
</gene>
<dbReference type="RefSeq" id="WP_380804931.1">
    <property type="nucleotide sequence ID" value="NZ_JBHUIV010000020.1"/>
</dbReference>
<protein>
    <submittedName>
        <fullName evidence="1">Uncharacterized protein</fullName>
    </submittedName>
</protein>
<name>A0ABW5BDW8_9BACT</name>
<accession>A0ABW5BDW8</accession>
<reference evidence="2" key="1">
    <citation type="journal article" date="2019" name="Int. J. Syst. Evol. Microbiol.">
        <title>The Global Catalogue of Microorganisms (GCM) 10K type strain sequencing project: providing services to taxonomists for standard genome sequencing and annotation.</title>
        <authorList>
            <consortium name="The Broad Institute Genomics Platform"/>
            <consortium name="The Broad Institute Genome Sequencing Center for Infectious Disease"/>
            <person name="Wu L."/>
            <person name="Ma J."/>
        </authorList>
    </citation>
    <scope>NUCLEOTIDE SEQUENCE [LARGE SCALE GENOMIC DNA]</scope>
    <source>
        <strain evidence="2">KCTC 19812</strain>
    </source>
</reference>
<sequence>MKKSIILTPTPDLKQSQIFYNILGFTPLGENPNLFSDGRAIIEISPNRTSRAGLKLFSKDWSIEIENLKKKSLILIKKKRLIM</sequence>
<dbReference type="EMBL" id="JBHUIV010000020">
    <property type="protein sequence ID" value="MFD2203080.1"/>
    <property type="molecule type" value="Genomic_DNA"/>
</dbReference>
<dbReference type="Proteomes" id="UP001597414">
    <property type="component" value="Unassembled WGS sequence"/>
</dbReference>
<organism evidence="1 2">
    <name type="scientific">Shivajiella indica</name>
    <dbReference type="NCBI Taxonomy" id="872115"/>
    <lineage>
        <taxon>Bacteria</taxon>
        <taxon>Pseudomonadati</taxon>
        <taxon>Bacteroidota</taxon>
        <taxon>Cytophagia</taxon>
        <taxon>Cytophagales</taxon>
        <taxon>Cyclobacteriaceae</taxon>
        <taxon>Shivajiella</taxon>
    </lineage>
</organism>
<keyword evidence="2" id="KW-1185">Reference proteome</keyword>
<proteinExistence type="predicted"/>
<evidence type="ECO:0000313" key="1">
    <source>
        <dbReference type="EMBL" id="MFD2203080.1"/>
    </source>
</evidence>